<evidence type="ECO:0000313" key="4">
    <source>
        <dbReference type="Proteomes" id="UP000031830"/>
    </source>
</evidence>
<proteinExistence type="inferred from homology"/>
<evidence type="ECO:0000256" key="2">
    <source>
        <dbReference type="ARBA" id="ARBA00022801"/>
    </source>
</evidence>
<protein>
    <submittedName>
        <fullName evidence="3">Thioesterase superfamily protein</fullName>
    </submittedName>
</protein>
<dbReference type="EMBL" id="CP009440">
    <property type="protein sequence ID" value="AJI53401.1"/>
    <property type="molecule type" value="Genomic_DNA"/>
</dbReference>
<evidence type="ECO:0000256" key="1">
    <source>
        <dbReference type="ARBA" id="ARBA00005953"/>
    </source>
</evidence>
<dbReference type="AlphaFoldDB" id="A0A0B6D3H6"/>
<dbReference type="STRING" id="28110.KU46_237"/>
<gene>
    <name evidence="3" type="ORF">LA55_1804</name>
</gene>
<dbReference type="OrthoDB" id="9800856at2"/>
<keyword evidence="2" id="KW-0378">Hydrolase</keyword>
<dbReference type="Pfam" id="PF13279">
    <property type="entry name" value="4HBT_2"/>
    <property type="match status" value="1"/>
</dbReference>
<name>A0A0B6D3H6_9GAMM</name>
<dbReference type="GO" id="GO:0047617">
    <property type="term" value="F:fatty acyl-CoA hydrolase activity"/>
    <property type="evidence" value="ECO:0007669"/>
    <property type="project" value="TreeGrafter"/>
</dbReference>
<dbReference type="CDD" id="cd00586">
    <property type="entry name" value="4HBT"/>
    <property type="match status" value="1"/>
</dbReference>
<dbReference type="Gene3D" id="3.10.129.10">
    <property type="entry name" value="Hotdog Thioesterase"/>
    <property type="match status" value="1"/>
</dbReference>
<accession>A0A0B6D3H6</accession>
<dbReference type="KEGG" id="fpz:LA55_1804"/>
<dbReference type="PANTHER" id="PTHR31793">
    <property type="entry name" value="4-HYDROXYBENZOYL-COA THIOESTERASE FAMILY MEMBER"/>
    <property type="match status" value="1"/>
</dbReference>
<comment type="similarity">
    <text evidence="1">Belongs to the 4-hydroxybenzoyl-CoA thioesterase family.</text>
</comment>
<sequence>MLKDSLFTHVYKMTIPFFDVDMLEIVWHGNYIKYFEMARCSMLKEIGYDYIAMKKDGFAWPIVDIKAKFIKSARFGQDIDIYCDLIEFENRLKINYTILDSLTKIKLCQGYTTQLAVNINKKETCFVTPHQWQQKIKEIIKK</sequence>
<dbReference type="Proteomes" id="UP000031830">
    <property type="component" value="Chromosome"/>
</dbReference>
<dbReference type="RefSeq" id="WP_044526847.1">
    <property type="nucleotide sequence ID" value="NZ_CP009440.1"/>
</dbReference>
<dbReference type="InterPro" id="IPR006684">
    <property type="entry name" value="YbgC/YbaW"/>
</dbReference>
<evidence type="ECO:0000313" key="3">
    <source>
        <dbReference type="EMBL" id="AJI53401.1"/>
    </source>
</evidence>
<reference evidence="3 4" key="1">
    <citation type="journal article" date="2015" name="Genome Announc.">
        <title>Genome sequencing of 18 francisella strains to aid in assay development and testing.</title>
        <authorList>
            <person name="Johnson S.L."/>
            <person name="Daligault H.E."/>
            <person name="Davenport K.W."/>
            <person name="Coyne S.R."/>
            <person name="Frey K.G."/>
            <person name="Koroleva G.I."/>
            <person name="Broomall S.M."/>
            <person name="Bishop-Lilly K.A."/>
            <person name="Bruce D.C."/>
            <person name="Chertkov O."/>
            <person name="Freitas T."/>
            <person name="Jaissle J."/>
            <person name="Ladner J.T."/>
            <person name="Rosenzweig C.N."/>
            <person name="Gibbons H.S."/>
            <person name="Palacios G.F."/>
            <person name="Redden C.L."/>
            <person name="Xu Y."/>
            <person name="Minogue T.D."/>
            <person name="Chain P.S."/>
        </authorList>
    </citation>
    <scope>NUCLEOTIDE SEQUENCE [LARGE SCALE GENOMIC DNA]</scope>
    <source>
        <strain evidence="3 4">GA01-2794</strain>
    </source>
</reference>
<dbReference type="PIRSF" id="PIRSF003230">
    <property type="entry name" value="YbgC"/>
    <property type="match status" value="1"/>
</dbReference>
<dbReference type="InterPro" id="IPR029069">
    <property type="entry name" value="HotDog_dom_sf"/>
</dbReference>
<dbReference type="InterPro" id="IPR050563">
    <property type="entry name" value="4-hydroxybenzoyl-CoA_TE"/>
</dbReference>
<dbReference type="SUPFAM" id="SSF54637">
    <property type="entry name" value="Thioesterase/thiol ester dehydrase-isomerase"/>
    <property type="match status" value="1"/>
</dbReference>
<organism evidence="3 4">
    <name type="scientific">Francisella philomiragia</name>
    <dbReference type="NCBI Taxonomy" id="28110"/>
    <lineage>
        <taxon>Bacteria</taxon>
        <taxon>Pseudomonadati</taxon>
        <taxon>Pseudomonadota</taxon>
        <taxon>Gammaproteobacteria</taxon>
        <taxon>Thiotrichales</taxon>
        <taxon>Francisellaceae</taxon>
        <taxon>Francisella</taxon>
    </lineage>
</organism>
<dbReference type="PANTHER" id="PTHR31793:SF27">
    <property type="entry name" value="NOVEL THIOESTERASE SUPERFAMILY DOMAIN AND SAPOSIN A-TYPE DOMAIN CONTAINING PROTEIN (0610012H03RIK)"/>
    <property type="match status" value="1"/>
</dbReference>